<evidence type="ECO:0000256" key="3">
    <source>
        <dbReference type="ARBA" id="ARBA00022741"/>
    </source>
</evidence>
<dbReference type="PROSITE" id="PS00211">
    <property type="entry name" value="ABC_TRANSPORTER_1"/>
    <property type="match status" value="1"/>
</dbReference>
<dbReference type="SUPFAM" id="SSF52540">
    <property type="entry name" value="P-loop containing nucleoside triphosphate hydrolases"/>
    <property type="match status" value="1"/>
</dbReference>
<protein>
    <submittedName>
        <fullName evidence="6">ABC transporter ATP-binding protein</fullName>
    </submittedName>
</protein>
<dbReference type="InterPro" id="IPR017871">
    <property type="entry name" value="ABC_transporter-like_CS"/>
</dbReference>
<keyword evidence="4 6" id="KW-0067">ATP-binding</keyword>
<dbReference type="AlphaFoldDB" id="A0A2T9X5X6"/>
<dbReference type="SMART" id="SM00382">
    <property type="entry name" value="AAA"/>
    <property type="match status" value="1"/>
</dbReference>
<comment type="caution">
    <text evidence="6">The sequence shown here is derived from an EMBL/GenBank/DDBJ whole genome shotgun (WGS) entry which is preliminary data.</text>
</comment>
<dbReference type="Pfam" id="PF00005">
    <property type="entry name" value="ABC_tran"/>
    <property type="match status" value="1"/>
</dbReference>
<evidence type="ECO:0000313" key="7">
    <source>
        <dbReference type="Proteomes" id="UP000245638"/>
    </source>
</evidence>
<evidence type="ECO:0000259" key="5">
    <source>
        <dbReference type="PROSITE" id="PS50893"/>
    </source>
</evidence>
<dbReference type="Proteomes" id="UP000245638">
    <property type="component" value="Unassembled WGS sequence"/>
</dbReference>
<name>A0A2T9X5X6_9CREN</name>
<dbReference type="InterPro" id="IPR003593">
    <property type="entry name" value="AAA+_ATPase"/>
</dbReference>
<sequence length="299" mass="33467">MIVVERISKRFGSRKVLDNVSFDVKDGEIAGFVGLNGAGKTTTIRILAGVLTPNSGDVLIDDISIVKEKEKASMHVGWVPELPLFDPNAKALDYFVFIAGYYGISKSDALSLGKRLFEEVGLAWREKDKLRNYSQGMKRRFLLAVSLISDPKNFLFDEVLNGLDPEGIQFFRDMALKLKKEGKSVLFSSHILSEVESIADKVIFIHQGKILRIMEMNEIRKIVKSNDLKIILGKVDDNVLSIAKSFGKPELNGNTLIIHNFNGELSELSSKLSPYEVLEVSRLKNSLEDVFFKIINGEL</sequence>
<dbReference type="GO" id="GO:0016887">
    <property type="term" value="F:ATP hydrolysis activity"/>
    <property type="evidence" value="ECO:0007669"/>
    <property type="project" value="InterPro"/>
</dbReference>
<gene>
    <name evidence="6" type="ORF">DDW13_04875</name>
</gene>
<evidence type="ECO:0000313" key="6">
    <source>
        <dbReference type="EMBL" id="PVU75508.1"/>
    </source>
</evidence>
<dbReference type="PANTHER" id="PTHR42711:SF5">
    <property type="entry name" value="ABC TRANSPORTER ATP-BINDING PROTEIN NATA"/>
    <property type="match status" value="1"/>
</dbReference>
<keyword evidence="3" id="KW-0547">Nucleotide-binding</keyword>
<feature type="domain" description="ABC transporter" evidence="5">
    <location>
        <begin position="2"/>
        <end position="232"/>
    </location>
</feature>
<evidence type="ECO:0000256" key="2">
    <source>
        <dbReference type="ARBA" id="ARBA00022448"/>
    </source>
</evidence>
<evidence type="ECO:0000256" key="4">
    <source>
        <dbReference type="ARBA" id="ARBA00022840"/>
    </source>
</evidence>
<keyword evidence="2" id="KW-0813">Transport</keyword>
<organism evidence="6 7">
    <name type="scientific">Acidianus hospitalis</name>
    <dbReference type="NCBI Taxonomy" id="563177"/>
    <lineage>
        <taxon>Archaea</taxon>
        <taxon>Thermoproteota</taxon>
        <taxon>Thermoprotei</taxon>
        <taxon>Sulfolobales</taxon>
        <taxon>Sulfolobaceae</taxon>
        <taxon>Acidianus</taxon>
    </lineage>
</organism>
<proteinExistence type="inferred from homology"/>
<dbReference type="InterPro" id="IPR003439">
    <property type="entry name" value="ABC_transporter-like_ATP-bd"/>
</dbReference>
<dbReference type="PROSITE" id="PS50893">
    <property type="entry name" value="ABC_TRANSPORTER_2"/>
    <property type="match status" value="1"/>
</dbReference>
<dbReference type="PANTHER" id="PTHR42711">
    <property type="entry name" value="ABC TRANSPORTER ATP-BINDING PROTEIN"/>
    <property type="match status" value="1"/>
</dbReference>
<accession>A0A2T9X5X6</accession>
<dbReference type="InterPro" id="IPR050763">
    <property type="entry name" value="ABC_transporter_ATP-binding"/>
</dbReference>
<dbReference type="Gene3D" id="3.40.50.300">
    <property type="entry name" value="P-loop containing nucleotide triphosphate hydrolases"/>
    <property type="match status" value="1"/>
</dbReference>
<evidence type="ECO:0000256" key="1">
    <source>
        <dbReference type="ARBA" id="ARBA00005417"/>
    </source>
</evidence>
<dbReference type="InterPro" id="IPR027417">
    <property type="entry name" value="P-loop_NTPase"/>
</dbReference>
<dbReference type="EMBL" id="QEFD01000140">
    <property type="protein sequence ID" value="PVU75508.1"/>
    <property type="molecule type" value="Genomic_DNA"/>
</dbReference>
<reference evidence="6 7" key="1">
    <citation type="journal article" date="2015" name="Appl. Environ. Microbiol.">
        <title>Nanoarchaeota, Their Sulfolobales Host, and Nanoarchaeota Virus Distribution across Yellowstone National Park Hot Springs.</title>
        <authorList>
            <person name="Munson-McGee J.H."/>
            <person name="Field E.K."/>
            <person name="Bateson M."/>
            <person name="Rooney C."/>
            <person name="Stepanauskas R."/>
            <person name="Young M.J."/>
        </authorList>
    </citation>
    <scope>NUCLEOTIDE SEQUENCE [LARGE SCALE GENOMIC DNA]</scope>
    <source>
        <strain evidence="6">SCGC AC-742_N10</strain>
    </source>
</reference>
<dbReference type="CDD" id="cd03230">
    <property type="entry name" value="ABC_DR_subfamily_A"/>
    <property type="match status" value="1"/>
</dbReference>
<comment type="similarity">
    <text evidence="1">Belongs to the ABC transporter superfamily.</text>
</comment>
<dbReference type="GO" id="GO:0005524">
    <property type="term" value="F:ATP binding"/>
    <property type="evidence" value="ECO:0007669"/>
    <property type="project" value="UniProtKB-KW"/>
</dbReference>